<accession>A0A425Y3W6</accession>
<dbReference type="Gene3D" id="1.25.40.10">
    <property type="entry name" value="Tetratricopeptide repeat domain"/>
    <property type="match status" value="2"/>
</dbReference>
<keyword evidence="1" id="KW-0677">Repeat</keyword>
<feature type="signal peptide" evidence="4">
    <location>
        <begin position="1"/>
        <end position="19"/>
    </location>
</feature>
<dbReference type="SUPFAM" id="SSF48452">
    <property type="entry name" value="TPR-like"/>
    <property type="match status" value="2"/>
</dbReference>
<dbReference type="PROSITE" id="PS50005">
    <property type="entry name" value="TPR"/>
    <property type="match status" value="2"/>
</dbReference>
<dbReference type="RefSeq" id="WP_125029897.1">
    <property type="nucleotide sequence ID" value="NZ_JAPXVP010000004.1"/>
</dbReference>
<gene>
    <name evidence="5" type="ORF">DWB61_05515</name>
</gene>
<organism evidence="5 6">
    <name type="scientific">Ancylomarina euxinus</name>
    <dbReference type="NCBI Taxonomy" id="2283627"/>
    <lineage>
        <taxon>Bacteria</taxon>
        <taxon>Pseudomonadati</taxon>
        <taxon>Bacteroidota</taxon>
        <taxon>Bacteroidia</taxon>
        <taxon>Marinilabiliales</taxon>
        <taxon>Marinifilaceae</taxon>
        <taxon>Ancylomarina</taxon>
    </lineage>
</organism>
<dbReference type="AlphaFoldDB" id="A0A425Y3W6"/>
<dbReference type="PANTHER" id="PTHR44943:SF8">
    <property type="entry name" value="TPR REPEAT-CONTAINING PROTEIN MJ0263"/>
    <property type="match status" value="1"/>
</dbReference>
<dbReference type="OrthoDB" id="739506at2"/>
<reference evidence="5 6" key="1">
    <citation type="submission" date="2018-07" db="EMBL/GenBank/DDBJ databases">
        <title>Draft genome sequence of Ancylomarina sp. M1P.</title>
        <authorList>
            <person name="Yadav S."/>
            <person name="Villanueva L."/>
            <person name="Damste J.S.S."/>
        </authorList>
    </citation>
    <scope>NUCLEOTIDE SEQUENCE [LARGE SCALE GENOMIC DNA]</scope>
    <source>
        <strain evidence="5 6">M1P</strain>
    </source>
</reference>
<sequence>MRKLSFIMILILCVSMVNAQKSKVTGASNYLTSGKLDKAKEAIDAGIGHEKCVAWPKAYLIQGKVYQAIYESPLPAYKNLAEAPLKIAYEAYLKCMELDVKNKYSKAIKAQMTNLIPDYTNRGVQFFNVEDYAGALGAFERVLEIQELEMFKADNFAVDTAVIFNAGLAAQKASNFEAAIKYYKKTIEYGYEGAKTYAYLSKVLKDAEKAEESLTYLHKGFELYPDDAYMIVELINHYLLGPNPNEAVEYLDKALALDPENASYYRAKGTVYEKINELEKAKEMYKIAISKDPKDYITQFNLGVMQLNKAGTAHKVVNDIEDQKKYDAALKDIPKLYEEALPYFTKVLEIKPDEQNSITYLKEIYFRLRNEKPEYMKKYEEFKAKLEKM</sequence>
<protein>
    <recommendedName>
        <fullName evidence="7">Tetratricopeptide repeat protein</fullName>
    </recommendedName>
</protein>
<evidence type="ECO:0000256" key="1">
    <source>
        <dbReference type="ARBA" id="ARBA00022737"/>
    </source>
</evidence>
<evidence type="ECO:0008006" key="7">
    <source>
        <dbReference type="Google" id="ProtNLM"/>
    </source>
</evidence>
<comment type="caution">
    <text evidence="5">The sequence shown here is derived from an EMBL/GenBank/DDBJ whole genome shotgun (WGS) entry which is preliminary data.</text>
</comment>
<keyword evidence="6" id="KW-1185">Reference proteome</keyword>
<feature type="repeat" description="TPR" evidence="3">
    <location>
        <begin position="262"/>
        <end position="295"/>
    </location>
</feature>
<dbReference type="SMART" id="SM00028">
    <property type="entry name" value="TPR"/>
    <property type="match status" value="6"/>
</dbReference>
<dbReference type="EMBL" id="QQWG01000004">
    <property type="protein sequence ID" value="RRG22897.1"/>
    <property type="molecule type" value="Genomic_DNA"/>
</dbReference>
<proteinExistence type="predicted"/>
<name>A0A425Y3W6_9BACT</name>
<dbReference type="InterPro" id="IPR051685">
    <property type="entry name" value="Ycf3/AcsC/BcsC/TPR_MFPF"/>
</dbReference>
<keyword evidence="4" id="KW-0732">Signal</keyword>
<evidence type="ECO:0000313" key="5">
    <source>
        <dbReference type="EMBL" id="RRG22897.1"/>
    </source>
</evidence>
<evidence type="ECO:0000313" key="6">
    <source>
        <dbReference type="Proteomes" id="UP000285794"/>
    </source>
</evidence>
<dbReference type="Proteomes" id="UP000285794">
    <property type="component" value="Unassembled WGS sequence"/>
</dbReference>
<feature type="chain" id="PRO_5019492181" description="Tetratricopeptide repeat protein" evidence="4">
    <location>
        <begin position="20"/>
        <end position="389"/>
    </location>
</feature>
<dbReference type="Pfam" id="PF13432">
    <property type="entry name" value="TPR_16"/>
    <property type="match status" value="1"/>
</dbReference>
<evidence type="ECO:0000256" key="4">
    <source>
        <dbReference type="SAM" id="SignalP"/>
    </source>
</evidence>
<dbReference type="PANTHER" id="PTHR44943">
    <property type="entry name" value="CELLULOSE SYNTHASE OPERON PROTEIN C"/>
    <property type="match status" value="1"/>
</dbReference>
<keyword evidence="2 3" id="KW-0802">TPR repeat</keyword>
<dbReference type="InterPro" id="IPR011990">
    <property type="entry name" value="TPR-like_helical_dom_sf"/>
</dbReference>
<feature type="repeat" description="TPR" evidence="3">
    <location>
        <begin position="228"/>
        <end position="261"/>
    </location>
</feature>
<evidence type="ECO:0000256" key="2">
    <source>
        <dbReference type="ARBA" id="ARBA00022803"/>
    </source>
</evidence>
<dbReference type="InterPro" id="IPR019734">
    <property type="entry name" value="TPR_rpt"/>
</dbReference>
<evidence type="ECO:0000256" key="3">
    <source>
        <dbReference type="PROSITE-ProRule" id="PRU00339"/>
    </source>
</evidence>